<proteinExistence type="predicted"/>
<dbReference type="Pfam" id="PF09721">
    <property type="entry name" value="Exosortase_EpsH"/>
    <property type="match status" value="1"/>
</dbReference>
<protein>
    <submittedName>
        <fullName evidence="9">Exosortase family protein XrtF</fullName>
    </submittedName>
</protein>
<evidence type="ECO:0000256" key="2">
    <source>
        <dbReference type="ARBA" id="ARBA00022475"/>
    </source>
</evidence>
<evidence type="ECO:0000256" key="3">
    <source>
        <dbReference type="ARBA" id="ARBA00022670"/>
    </source>
</evidence>
<evidence type="ECO:0000256" key="7">
    <source>
        <dbReference type="ARBA" id="ARBA00023136"/>
    </source>
</evidence>
<comment type="caution">
    <text evidence="9">The sequence shown here is derived from an EMBL/GenBank/DDBJ whole genome shotgun (WGS) entry which is preliminary data.</text>
</comment>
<dbReference type="InterPro" id="IPR019127">
    <property type="entry name" value="Exosortase"/>
</dbReference>
<comment type="subcellular location">
    <subcellularLocation>
        <location evidence="1">Cell membrane</location>
        <topology evidence="1">Multi-pass membrane protein</topology>
    </subcellularLocation>
</comment>
<dbReference type="InterPro" id="IPR026392">
    <property type="entry name" value="Exo/Archaeosortase_dom"/>
</dbReference>
<evidence type="ECO:0000256" key="1">
    <source>
        <dbReference type="ARBA" id="ARBA00004651"/>
    </source>
</evidence>
<dbReference type="EMBL" id="BMJE01000002">
    <property type="protein sequence ID" value="GGB70982.1"/>
    <property type="molecule type" value="Genomic_DNA"/>
</dbReference>
<feature type="transmembrane region" description="Helical" evidence="8">
    <location>
        <begin position="16"/>
        <end position="37"/>
    </location>
</feature>
<evidence type="ECO:0000313" key="9">
    <source>
        <dbReference type="EMBL" id="GGB70982.1"/>
    </source>
</evidence>
<evidence type="ECO:0000256" key="8">
    <source>
        <dbReference type="SAM" id="Phobius"/>
    </source>
</evidence>
<dbReference type="NCBIfam" id="TIGR04128">
    <property type="entry name" value="exoso_Fjoh_1448"/>
    <property type="match status" value="1"/>
</dbReference>
<keyword evidence="5" id="KW-0378">Hydrolase</keyword>
<keyword evidence="4 8" id="KW-0812">Transmembrane</keyword>
<keyword evidence="6 8" id="KW-1133">Transmembrane helix</keyword>
<gene>
    <name evidence="9" type="ORF">GCM10007424_08720</name>
</gene>
<dbReference type="Proteomes" id="UP000615760">
    <property type="component" value="Unassembled WGS sequence"/>
</dbReference>
<evidence type="ECO:0000256" key="5">
    <source>
        <dbReference type="ARBA" id="ARBA00022801"/>
    </source>
</evidence>
<dbReference type="InterPro" id="IPR026323">
    <property type="entry name" value="Exosortase-related_prot_XrtF"/>
</dbReference>
<name>A0ABQ1JK24_9FLAO</name>
<keyword evidence="7 8" id="KW-0472">Membrane</keyword>
<keyword evidence="2" id="KW-1003">Cell membrane</keyword>
<organism evidence="9 10">
    <name type="scientific">Flavobacterium suaedae</name>
    <dbReference type="NCBI Taxonomy" id="1767027"/>
    <lineage>
        <taxon>Bacteria</taxon>
        <taxon>Pseudomonadati</taxon>
        <taxon>Bacteroidota</taxon>
        <taxon>Flavobacteriia</taxon>
        <taxon>Flavobacteriales</taxon>
        <taxon>Flavobacteriaceae</taxon>
        <taxon>Flavobacterium</taxon>
    </lineage>
</organism>
<dbReference type="NCBIfam" id="TIGR04178">
    <property type="entry name" value="exo_archaeo"/>
    <property type="match status" value="1"/>
</dbReference>
<evidence type="ECO:0000256" key="6">
    <source>
        <dbReference type="ARBA" id="ARBA00022989"/>
    </source>
</evidence>
<evidence type="ECO:0000256" key="4">
    <source>
        <dbReference type="ARBA" id="ARBA00022692"/>
    </source>
</evidence>
<feature type="transmembrane region" description="Helical" evidence="8">
    <location>
        <begin position="99"/>
        <end position="117"/>
    </location>
</feature>
<keyword evidence="10" id="KW-1185">Reference proteome</keyword>
<feature type="transmembrane region" description="Helical" evidence="8">
    <location>
        <begin position="124"/>
        <end position="147"/>
    </location>
</feature>
<reference evidence="10" key="1">
    <citation type="journal article" date="2019" name="Int. J. Syst. Evol. Microbiol.">
        <title>The Global Catalogue of Microorganisms (GCM) 10K type strain sequencing project: providing services to taxonomists for standard genome sequencing and annotation.</title>
        <authorList>
            <consortium name="The Broad Institute Genomics Platform"/>
            <consortium name="The Broad Institute Genome Sequencing Center for Infectious Disease"/>
            <person name="Wu L."/>
            <person name="Ma J."/>
        </authorList>
    </citation>
    <scope>NUCLEOTIDE SEQUENCE [LARGE SCALE GENOMIC DNA]</scope>
    <source>
        <strain evidence="10">CGMCC 1.15461</strain>
    </source>
</reference>
<sequence length="189" mass="21609">MLKIVLMSVWQKNRPFFMFLIKFGLSYLVLSVVYWFYLSQFDVDKNEADSMTVMVAKQSKGVAELFGANAAIKPHSKEASFVFYINNDSVLRVVEGCNAISVMILFTAFIVAFSTTFKRTSLYILAGIVIIHVLNITRIALLGLGFYHYPEYEEFLHDIVFPLFIYGVVFVLWVVWVMKLSGNAKKDKA</sequence>
<feature type="transmembrane region" description="Helical" evidence="8">
    <location>
        <begin position="159"/>
        <end position="178"/>
    </location>
</feature>
<evidence type="ECO:0000313" key="10">
    <source>
        <dbReference type="Proteomes" id="UP000615760"/>
    </source>
</evidence>
<keyword evidence="3" id="KW-0645">Protease</keyword>
<accession>A0ABQ1JK24</accession>